<protein>
    <submittedName>
        <fullName evidence="1">Uncharacterized protein</fullName>
    </submittedName>
</protein>
<sequence>MLHQPSWINSKTQSSALELRFAPPRHGKAPTTADAADYSVTRPRFRTGVLSYARYLRSHFLG</sequence>
<evidence type="ECO:0000313" key="1">
    <source>
        <dbReference type="EMBL" id="KAF2617681.1"/>
    </source>
</evidence>
<proteinExistence type="predicted"/>
<comment type="caution">
    <text evidence="1">The sequence shown here is derived from an EMBL/GenBank/DDBJ whole genome shotgun (WGS) entry which is preliminary data.</text>
</comment>
<dbReference type="EMBL" id="QGKW02000007">
    <property type="protein sequence ID" value="KAF2617681.1"/>
    <property type="molecule type" value="Genomic_DNA"/>
</dbReference>
<gene>
    <name evidence="1" type="ORF">F2Q68_00040078</name>
</gene>
<evidence type="ECO:0000313" key="2">
    <source>
        <dbReference type="Proteomes" id="UP000712281"/>
    </source>
</evidence>
<dbReference type="Proteomes" id="UP000712281">
    <property type="component" value="Unassembled WGS sequence"/>
</dbReference>
<accession>A0A8S9MID5</accession>
<organism evidence="1 2">
    <name type="scientific">Brassica cretica</name>
    <name type="common">Mustard</name>
    <dbReference type="NCBI Taxonomy" id="69181"/>
    <lineage>
        <taxon>Eukaryota</taxon>
        <taxon>Viridiplantae</taxon>
        <taxon>Streptophyta</taxon>
        <taxon>Embryophyta</taxon>
        <taxon>Tracheophyta</taxon>
        <taxon>Spermatophyta</taxon>
        <taxon>Magnoliopsida</taxon>
        <taxon>eudicotyledons</taxon>
        <taxon>Gunneridae</taxon>
        <taxon>Pentapetalae</taxon>
        <taxon>rosids</taxon>
        <taxon>malvids</taxon>
        <taxon>Brassicales</taxon>
        <taxon>Brassicaceae</taxon>
        <taxon>Brassiceae</taxon>
        <taxon>Brassica</taxon>
    </lineage>
</organism>
<dbReference type="AlphaFoldDB" id="A0A8S9MID5"/>
<name>A0A8S9MID5_BRACR</name>
<reference evidence="1" key="1">
    <citation type="submission" date="2019-12" db="EMBL/GenBank/DDBJ databases">
        <title>Genome sequencing and annotation of Brassica cretica.</title>
        <authorList>
            <person name="Studholme D.J."/>
            <person name="Sarris P.F."/>
        </authorList>
    </citation>
    <scope>NUCLEOTIDE SEQUENCE</scope>
    <source>
        <strain evidence="1">PFS-001/15</strain>
        <tissue evidence="1">Leaf</tissue>
    </source>
</reference>